<dbReference type="EMBL" id="ML208268">
    <property type="protein sequence ID" value="TFK74481.1"/>
    <property type="molecule type" value="Genomic_DNA"/>
</dbReference>
<keyword evidence="2" id="KW-1185">Reference proteome</keyword>
<accession>A0ACD3B9G2</accession>
<gene>
    <name evidence="1" type="ORF">BDN72DRAFT_812956</name>
</gene>
<sequence length="277" mass="29543">MFASLVVGLLLGSSTILAKPLVTPFQYCGSHLTDEQVSAAEAHFQANQVPSFGSHHVVNLNFHVIAGSTDKTDGYVPDSQIHSQVNVLNKAYKTTGISFVLKKITRSINSTWFTDVAPDSQEQTDMKTALRIGGAADLNVYTVGFEAANGLLGYSTFPVSYNDAPKDDGVVILFSTLPGGTSESYNLGQTLTHEIGHWVGLYHTFQGGCDGDGDSVADTPAEGGPAFGCPTGQDTCSSPGVDPIHNYMDYTDDSCMNQFTAGQAKRARGQLATYRKL</sequence>
<name>A0ACD3B9G2_9AGAR</name>
<dbReference type="Proteomes" id="UP000308600">
    <property type="component" value="Unassembled WGS sequence"/>
</dbReference>
<evidence type="ECO:0000313" key="1">
    <source>
        <dbReference type="EMBL" id="TFK74481.1"/>
    </source>
</evidence>
<evidence type="ECO:0000313" key="2">
    <source>
        <dbReference type="Proteomes" id="UP000308600"/>
    </source>
</evidence>
<organism evidence="1 2">
    <name type="scientific">Pluteus cervinus</name>
    <dbReference type="NCBI Taxonomy" id="181527"/>
    <lineage>
        <taxon>Eukaryota</taxon>
        <taxon>Fungi</taxon>
        <taxon>Dikarya</taxon>
        <taxon>Basidiomycota</taxon>
        <taxon>Agaricomycotina</taxon>
        <taxon>Agaricomycetes</taxon>
        <taxon>Agaricomycetidae</taxon>
        <taxon>Agaricales</taxon>
        <taxon>Pluteineae</taxon>
        <taxon>Pluteaceae</taxon>
        <taxon>Pluteus</taxon>
    </lineage>
</organism>
<reference evidence="1 2" key="1">
    <citation type="journal article" date="2019" name="Nat. Ecol. Evol.">
        <title>Megaphylogeny resolves global patterns of mushroom evolution.</title>
        <authorList>
            <person name="Varga T."/>
            <person name="Krizsan K."/>
            <person name="Foldi C."/>
            <person name="Dima B."/>
            <person name="Sanchez-Garcia M."/>
            <person name="Sanchez-Ramirez S."/>
            <person name="Szollosi G.J."/>
            <person name="Szarkandi J.G."/>
            <person name="Papp V."/>
            <person name="Albert L."/>
            <person name="Andreopoulos W."/>
            <person name="Angelini C."/>
            <person name="Antonin V."/>
            <person name="Barry K.W."/>
            <person name="Bougher N.L."/>
            <person name="Buchanan P."/>
            <person name="Buyck B."/>
            <person name="Bense V."/>
            <person name="Catcheside P."/>
            <person name="Chovatia M."/>
            <person name="Cooper J."/>
            <person name="Damon W."/>
            <person name="Desjardin D."/>
            <person name="Finy P."/>
            <person name="Geml J."/>
            <person name="Haridas S."/>
            <person name="Hughes K."/>
            <person name="Justo A."/>
            <person name="Karasinski D."/>
            <person name="Kautmanova I."/>
            <person name="Kiss B."/>
            <person name="Kocsube S."/>
            <person name="Kotiranta H."/>
            <person name="LaButti K.M."/>
            <person name="Lechner B.E."/>
            <person name="Liimatainen K."/>
            <person name="Lipzen A."/>
            <person name="Lukacs Z."/>
            <person name="Mihaltcheva S."/>
            <person name="Morgado L.N."/>
            <person name="Niskanen T."/>
            <person name="Noordeloos M.E."/>
            <person name="Ohm R.A."/>
            <person name="Ortiz-Santana B."/>
            <person name="Ovrebo C."/>
            <person name="Racz N."/>
            <person name="Riley R."/>
            <person name="Savchenko A."/>
            <person name="Shiryaev A."/>
            <person name="Soop K."/>
            <person name="Spirin V."/>
            <person name="Szebenyi C."/>
            <person name="Tomsovsky M."/>
            <person name="Tulloss R.E."/>
            <person name="Uehling J."/>
            <person name="Grigoriev I.V."/>
            <person name="Vagvolgyi C."/>
            <person name="Papp T."/>
            <person name="Martin F.M."/>
            <person name="Miettinen O."/>
            <person name="Hibbett D.S."/>
            <person name="Nagy L.G."/>
        </authorList>
    </citation>
    <scope>NUCLEOTIDE SEQUENCE [LARGE SCALE GENOMIC DNA]</scope>
    <source>
        <strain evidence="1 2">NL-1719</strain>
    </source>
</reference>
<proteinExistence type="predicted"/>
<protein>
    <submittedName>
        <fullName evidence="1">Zincin</fullName>
    </submittedName>
</protein>